<evidence type="ECO:0000256" key="3">
    <source>
        <dbReference type="ARBA" id="ARBA00022475"/>
    </source>
</evidence>
<comment type="similarity">
    <text evidence="9">Belongs to the plant Proton pump-interactor protein family.</text>
</comment>
<dbReference type="EMBL" id="JAYKXN010000004">
    <property type="protein sequence ID" value="KAK7293791.1"/>
    <property type="molecule type" value="Genomic_DNA"/>
</dbReference>
<accession>A0AAN9J951</accession>
<evidence type="ECO:0000313" key="12">
    <source>
        <dbReference type="Proteomes" id="UP001359559"/>
    </source>
</evidence>
<evidence type="ECO:0000256" key="2">
    <source>
        <dbReference type="ARBA" id="ARBA00004389"/>
    </source>
</evidence>
<keyword evidence="6" id="KW-1133">Transmembrane helix</keyword>
<proteinExistence type="inferred from homology"/>
<dbReference type="PANTHER" id="PTHR32219">
    <property type="entry name" value="RNA-BINDING PROTEIN YLMH-RELATED"/>
    <property type="match status" value="1"/>
</dbReference>
<keyword evidence="5" id="KW-0256">Endoplasmic reticulum</keyword>
<comment type="subcellular location">
    <subcellularLocation>
        <location evidence="1">Cell membrane</location>
        <topology evidence="1">Single-pass membrane protein</topology>
    </subcellularLocation>
    <subcellularLocation>
        <location evidence="2">Endoplasmic reticulum membrane</location>
        <topology evidence="2">Single-pass membrane protein</topology>
    </subcellularLocation>
</comment>
<evidence type="ECO:0000256" key="9">
    <source>
        <dbReference type="ARBA" id="ARBA00038080"/>
    </source>
</evidence>
<dbReference type="PANTHER" id="PTHR32219:SF3">
    <property type="entry name" value="CALPONIN-LIKE DOMAIN PROTEIN"/>
    <property type="match status" value="1"/>
</dbReference>
<feature type="coiled-coil region" evidence="10">
    <location>
        <begin position="6"/>
        <end position="36"/>
    </location>
</feature>
<dbReference type="GO" id="GO:0005886">
    <property type="term" value="C:plasma membrane"/>
    <property type="evidence" value="ECO:0007669"/>
    <property type="project" value="UniProtKB-SubCell"/>
</dbReference>
<sequence>MDGQSYDDDENIKEQIKNALHQVEEKTKNRDAIQAETQTKKVSFKDCGQEVRAAITAERAASDLLKSKRQEMDSVHPK</sequence>
<organism evidence="11 12">
    <name type="scientific">Clitoria ternatea</name>
    <name type="common">Butterfly pea</name>
    <dbReference type="NCBI Taxonomy" id="43366"/>
    <lineage>
        <taxon>Eukaryota</taxon>
        <taxon>Viridiplantae</taxon>
        <taxon>Streptophyta</taxon>
        <taxon>Embryophyta</taxon>
        <taxon>Tracheophyta</taxon>
        <taxon>Spermatophyta</taxon>
        <taxon>Magnoliopsida</taxon>
        <taxon>eudicotyledons</taxon>
        <taxon>Gunneridae</taxon>
        <taxon>Pentapetalae</taxon>
        <taxon>rosids</taxon>
        <taxon>fabids</taxon>
        <taxon>Fabales</taxon>
        <taxon>Fabaceae</taxon>
        <taxon>Papilionoideae</taxon>
        <taxon>50 kb inversion clade</taxon>
        <taxon>NPAAA clade</taxon>
        <taxon>indigoferoid/millettioid clade</taxon>
        <taxon>Phaseoleae</taxon>
        <taxon>Clitoria</taxon>
    </lineage>
</organism>
<protein>
    <submittedName>
        <fullName evidence="11">Uncharacterized protein</fullName>
    </submittedName>
</protein>
<keyword evidence="12" id="KW-1185">Reference proteome</keyword>
<evidence type="ECO:0000313" key="11">
    <source>
        <dbReference type="EMBL" id="KAK7293791.1"/>
    </source>
</evidence>
<evidence type="ECO:0000256" key="10">
    <source>
        <dbReference type="SAM" id="Coils"/>
    </source>
</evidence>
<evidence type="ECO:0000256" key="6">
    <source>
        <dbReference type="ARBA" id="ARBA00022989"/>
    </source>
</evidence>
<keyword evidence="3" id="KW-1003">Cell membrane</keyword>
<reference evidence="11 12" key="1">
    <citation type="submission" date="2024-01" db="EMBL/GenBank/DDBJ databases">
        <title>The genomes of 5 underutilized Papilionoideae crops provide insights into root nodulation and disease resistance.</title>
        <authorList>
            <person name="Yuan L."/>
        </authorList>
    </citation>
    <scope>NUCLEOTIDE SEQUENCE [LARGE SCALE GENOMIC DNA]</scope>
    <source>
        <strain evidence="11">LY-2023</strain>
        <tissue evidence="11">Leaf</tissue>
    </source>
</reference>
<evidence type="ECO:0000256" key="4">
    <source>
        <dbReference type="ARBA" id="ARBA00022692"/>
    </source>
</evidence>
<dbReference type="Proteomes" id="UP001359559">
    <property type="component" value="Unassembled WGS sequence"/>
</dbReference>
<evidence type="ECO:0000256" key="5">
    <source>
        <dbReference type="ARBA" id="ARBA00022824"/>
    </source>
</evidence>
<dbReference type="InterPro" id="IPR055282">
    <property type="entry name" value="PPI1-4"/>
</dbReference>
<keyword evidence="8" id="KW-0472">Membrane</keyword>
<keyword evidence="4" id="KW-0812">Transmembrane</keyword>
<gene>
    <name evidence="11" type="ORF">RJT34_16665</name>
</gene>
<evidence type="ECO:0000256" key="8">
    <source>
        <dbReference type="ARBA" id="ARBA00023136"/>
    </source>
</evidence>
<evidence type="ECO:0000256" key="7">
    <source>
        <dbReference type="ARBA" id="ARBA00023054"/>
    </source>
</evidence>
<dbReference type="AlphaFoldDB" id="A0AAN9J951"/>
<dbReference type="GO" id="GO:0005789">
    <property type="term" value="C:endoplasmic reticulum membrane"/>
    <property type="evidence" value="ECO:0007669"/>
    <property type="project" value="UniProtKB-SubCell"/>
</dbReference>
<name>A0AAN9J951_CLITE</name>
<evidence type="ECO:0000256" key="1">
    <source>
        <dbReference type="ARBA" id="ARBA00004162"/>
    </source>
</evidence>
<comment type="caution">
    <text evidence="11">The sequence shown here is derived from an EMBL/GenBank/DDBJ whole genome shotgun (WGS) entry which is preliminary data.</text>
</comment>
<keyword evidence="7 10" id="KW-0175">Coiled coil</keyword>